<reference evidence="3" key="2">
    <citation type="submission" date="2021-04" db="EMBL/GenBank/DDBJ databases">
        <authorList>
            <person name="Gilroy R."/>
        </authorList>
    </citation>
    <scope>NUCLEOTIDE SEQUENCE</scope>
    <source>
        <strain evidence="3">ChiBcec1-1093</strain>
    </source>
</reference>
<dbReference type="AlphaFoldDB" id="A0A9D2GI10"/>
<dbReference type="Gene3D" id="3.20.20.140">
    <property type="entry name" value="Metal-dependent hydrolases"/>
    <property type="match status" value="1"/>
</dbReference>
<dbReference type="EMBL" id="DXBC01000161">
    <property type="protein sequence ID" value="HIZ80128.1"/>
    <property type="molecule type" value="Genomic_DNA"/>
</dbReference>
<gene>
    <name evidence="3" type="ORF">IAA17_10120</name>
</gene>
<feature type="domain" description="Amidohydrolase-related" evidence="2">
    <location>
        <begin position="58"/>
        <end position="405"/>
    </location>
</feature>
<dbReference type="InterPro" id="IPR006680">
    <property type="entry name" value="Amidohydro-rel"/>
</dbReference>
<organism evidence="3 4">
    <name type="scientific">Candidatus Lachnoclostridium stercorigallinarum</name>
    <dbReference type="NCBI Taxonomy" id="2838634"/>
    <lineage>
        <taxon>Bacteria</taxon>
        <taxon>Bacillati</taxon>
        <taxon>Bacillota</taxon>
        <taxon>Clostridia</taxon>
        <taxon>Lachnospirales</taxon>
        <taxon>Lachnospiraceae</taxon>
    </lineage>
</organism>
<dbReference type="Pfam" id="PF01979">
    <property type="entry name" value="Amidohydro_1"/>
    <property type="match status" value="1"/>
</dbReference>
<name>A0A9D2GI10_9FIRM</name>
<proteinExistence type="predicted"/>
<evidence type="ECO:0000259" key="2">
    <source>
        <dbReference type="Pfam" id="PF01979"/>
    </source>
</evidence>
<dbReference type="SUPFAM" id="SSF51338">
    <property type="entry name" value="Composite domain of metallo-dependent hydrolases"/>
    <property type="match status" value="1"/>
</dbReference>
<dbReference type="SUPFAM" id="SSF51556">
    <property type="entry name" value="Metallo-dependent hydrolases"/>
    <property type="match status" value="1"/>
</dbReference>
<dbReference type="InterPro" id="IPR050287">
    <property type="entry name" value="MTA/SAH_deaminase"/>
</dbReference>
<sequence>MKTLIEHVKVLTMDAENRVYEDGCVLVKDDRIEKVGDRAAAESWEKEGADVIDGKGGILLPGLINTHCHVSMMPFRTLGDDCADRLRRFLFPLENDAMTRKLVYRAAKYGICEMLLAGVTTFLDMYYFEDEVAKACEELGMRGFLGETVIGQLTCDSPEPYGGLEYGEEFIRQWKHSRLVKPLIAPHATYSLSPEMLKKSFELAEKYDTLYTIHVCEMEHEMKKFRTEYDQTPVEFLADLGVLDRRTVAAHCVYVTEGDMELFARSGVSVAHCIGSNTKGGRGVAPVPAMEKKGIAVGFGTDGASSGNTLDLFTLFKLFANFQKTEYHDRTLFPAEDIVKTGTMGGARTLGMEKELGSVEEGKKADLVIVETDSVNMFPCYNPYSALVYSANASNVDTVMVDGRVLVRGKKLANADLAKIREELEEEMGPFMKAAENYGEMI</sequence>
<reference evidence="3" key="1">
    <citation type="journal article" date="2021" name="PeerJ">
        <title>Extensive microbial diversity within the chicken gut microbiome revealed by metagenomics and culture.</title>
        <authorList>
            <person name="Gilroy R."/>
            <person name="Ravi A."/>
            <person name="Getino M."/>
            <person name="Pursley I."/>
            <person name="Horton D.L."/>
            <person name="Alikhan N.F."/>
            <person name="Baker D."/>
            <person name="Gharbi K."/>
            <person name="Hall N."/>
            <person name="Watson M."/>
            <person name="Adriaenssens E.M."/>
            <person name="Foster-Nyarko E."/>
            <person name="Jarju S."/>
            <person name="Secka A."/>
            <person name="Antonio M."/>
            <person name="Oren A."/>
            <person name="Chaudhuri R.R."/>
            <person name="La Ragione R."/>
            <person name="Hildebrand F."/>
            <person name="Pallen M.J."/>
        </authorList>
    </citation>
    <scope>NUCLEOTIDE SEQUENCE</scope>
    <source>
        <strain evidence="3">ChiBcec1-1093</strain>
    </source>
</reference>
<dbReference type="InterPro" id="IPR011059">
    <property type="entry name" value="Metal-dep_hydrolase_composite"/>
</dbReference>
<dbReference type="InterPro" id="IPR032466">
    <property type="entry name" value="Metal_Hydrolase"/>
</dbReference>
<comment type="caution">
    <text evidence="3">The sequence shown here is derived from an EMBL/GenBank/DDBJ whole genome shotgun (WGS) entry which is preliminary data.</text>
</comment>
<evidence type="ECO:0000313" key="4">
    <source>
        <dbReference type="Proteomes" id="UP000824101"/>
    </source>
</evidence>
<dbReference type="GO" id="GO:0016810">
    <property type="term" value="F:hydrolase activity, acting on carbon-nitrogen (but not peptide) bonds"/>
    <property type="evidence" value="ECO:0007669"/>
    <property type="project" value="InterPro"/>
</dbReference>
<dbReference type="PANTHER" id="PTHR43794">
    <property type="entry name" value="AMINOHYDROLASE SSNA-RELATED"/>
    <property type="match status" value="1"/>
</dbReference>
<dbReference type="Gene3D" id="2.30.40.10">
    <property type="entry name" value="Urease, subunit C, domain 1"/>
    <property type="match status" value="1"/>
</dbReference>
<dbReference type="Proteomes" id="UP000824101">
    <property type="component" value="Unassembled WGS sequence"/>
</dbReference>
<accession>A0A9D2GI10</accession>
<keyword evidence="1" id="KW-0378">Hydrolase</keyword>
<dbReference type="CDD" id="cd01298">
    <property type="entry name" value="ATZ_TRZ_like"/>
    <property type="match status" value="1"/>
</dbReference>
<dbReference type="PANTHER" id="PTHR43794:SF11">
    <property type="entry name" value="AMIDOHYDROLASE-RELATED DOMAIN-CONTAINING PROTEIN"/>
    <property type="match status" value="1"/>
</dbReference>
<evidence type="ECO:0000256" key="1">
    <source>
        <dbReference type="ARBA" id="ARBA00022801"/>
    </source>
</evidence>
<protein>
    <submittedName>
        <fullName evidence="3">Amidohydrolase</fullName>
    </submittedName>
</protein>
<evidence type="ECO:0000313" key="3">
    <source>
        <dbReference type="EMBL" id="HIZ80128.1"/>
    </source>
</evidence>